<dbReference type="EMBL" id="MU167208">
    <property type="protein sequence ID" value="KAG0152595.1"/>
    <property type="molecule type" value="Genomic_DNA"/>
</dbReference>
<evidence type="ECO:0000313" key="1">
    <source>
        <dbReference type="EMBL" id="KAG0152595.1"/>
    </source>
</evidence>
<dbReference type="AlphaFoldDB" id="A0A9P6NSE9"/>
<accession>A0A9P6NSE9</accession>
<proteinExistence type="predicted"/>
<organism evidence="1 2">
    <name type="scientific">Cronartium quercuum f. sp. fusiforme G11</name>
    <dbReference type="NCBI Taxonomy" id="708437"/>
    <lineage>
        <taxon>Eukaryota</taxon>
        <taxon>Fungi</taxon>
        <taxon>Dikarya</taxon>
        <taxon>Basidiomycota</taxon>
        <taxon>Pucciniomycotina</taxon>
        <taxon>Pucciniomycetes</taxon>
        <taxon>Pucciniales</taxon>
        <taxon>Coleosporiaceae</taxon>
        <taxon>Cronartium</taxon>
    </lineage>
</organism>
<dbReference type="OrthoDB" id="3250101at2759"/>
<dbReference type="PANTHER" id="PTHR33064">
    <property type="entry name" value="POL PROTEIN"/>
    <property type="match status" value="1"/>
</dbReference>
<gene>
    <name evidence="1" type="ORF">CROQUDRAFT_9595</name>
</gene>
<reference evidence="1" key="1">
    <citation type="submission" date="2013-11" db="EMBL/GenBank/DDBJ databases">
        <title>Genome sequence of the fusiform rust pathogen reveals effectors for host alternation and coevolution with pine.</title>
        <authorList>
            <consortium name="DOE Joint Genome Institute"/>
            <person name="Smith K."/>
            <person name="Pendleton A."/>
            <person name="Kubisiak T."/>
            <person name="Anderson C."/>
            <person name="Salamov A."/>
            <person name="Aerts A."/>
            <person name="Riley R."/>
            <person name="Clum A."/>
            <person name="Lindquist E."/>
            <person name="Ence D."/>
            <person name="Campbell M."/>
            <person name="Kronenberg Z."/>
            <person name="Feau N."/>
            <person name="Dhillon B."/>
            <person name="Hamelin R."/>
            <person name="Burleigh J."/>
            <person name="Smith J."/>
            <person name="Yandell M."/>
            <person name="Nelson C."/>
            <person name="Grigoriev I."/>
            <person name="Davis J."/>
        </authorList>
    </citation>
    <scope>NUCLEOTIDE SEQUENCE</scope>
    <source>
        <strain evidence="1">G11</strain>
    </source>
</reference>
<dbReference type="PANTHER" id="PTHR33064:SF37">
    <property type="entry name" value="RIBONUCLEASE H"/>
    <property type="match status" value="1"/>
</dbReference>
<feature type="non-terminal residue" evidence="1">
    <location>
        <position position="1"/>
    </location>
</feature>
<evidence type="ECO:0000313" key="2">
    <source>
        <dbReference type="Proteomes" id="UP000886653"/>
    </source>
</evidence>
<sequence length="87" mass="9767">LDDILTYSKSDEEHYEHVRLVPEALAIAELHISGEKSEVYASEIQFVGLTVSSQGVRPMNDKMEAVRNWPRPESAHDVRALLGLTGY</sequence>
<dbReference type="InterPro" id="IPR043502">
    <property type="entry name" value="DNA/RNA_pol_sf"/>
</dbReference>
<comment type="caution">
    <text evidence="1">The sequence shown here is derived from an EMBL/GenBank/DDBJ whole genome shotgun (WGS) entry which is preliminary data.</text>
</comment>
<feature type="non-terminal residue" evidence="1">
    <location>
        <position position="87"/>
    </location>
</feature>
<keyword evidence="2" id="KW-1185">Reference proteome</keyword>
<dbReference type="Gene3D" id="3.30.70.270">
    <property type="match status" value="1"/>
</dbReference>
<evidence type="ECO:0008006" key="3">
    <source>
        <dbReference type="Google" id="ProtNLM"/>
    </source>
</evidence>
<dbReference type="SUPFAM" id="SSF56672">
    <property type="entry name" value="DNA/RNA polymerases"/>
    <property type="match status" value="1"/>
</dbReference>
<dbReference type="Proteomes" id="UP000886653">
    <property type="component" value="Unassembled WGS sequence"/>
</dbReference>
<protein>
    <recommendedName>
        <fullName evidence="3">Reverse transcriptase domain-containing protein</fullName>
    </recommendedName>
</protein>
<name>A0A9P6NSE9_9BASI</name>
<dbReference type="InterPro" id="IPR051320">
    <property type="entry name" value="Viral_Replic_Matur_Polypro"/>
</dbReference>
<dbReference type="InterPro" id="IPR043128">
    <property type="entry name" value="Rev_trsase/Diguanyl_cyclase"/>
</dbReference>